<dbReference type="GO" id="GO:0006511">
    <property type="term" value="P:ubiquitin-dependent protein catabolic process"/>
    <property type="evidence" value="ECO:0007669"/>
    <property type="project" value="UniProtKB-UniRule"/>
</dbReference>
<comment type="PTM">
    <text evidence="4">Ubiquitinated; autoubiquitinated.</text>
</comment>
<feature type="compositionally biased region" description="Pro residues" evidence="5">
    <location>
        <begin position="279"/>
        <end position="290"/>
    </location>
</feature>
<dbReference type="GO" id="GO:0005634">
    <property type="term" value="C:nucleus"/>
    <property type="evidence" value="ECO:0007669"/>
    <property type="project" value="TreeGrafter"/>
</dbReference>
<dbReference type="KEGG" id="hazt:108669796"/>
<dbReference type="InterPro" id="IPR018123">
    <property type="entry name" value="WWE-dom_subgr"/>
</dbReference>
<feature type="compositionally biased region" description="Basic residues" evidence="5">
    <location>
        <begin position="264"/>
        <end position="278"/>
    </location>
</feature>
<evidence type="ECO:0000256" key="1">
    <source>
        <dbReference type="ARBA" id="ARBA00022723"/>
    </source>
</evidence>
<comment type="domain">
    <text evidence="4">The WWE domain mediates non-covalent poly(ADP-ribose)-binding.</text>
</comment>
<dbReference type="Gene3D" id="3.30.720.50">
    <property type="match status" value="1"/>
</dbReference>
<dbReference type="Proteomes" id="UP000694843">
    <property type="component" value="Unplaced"/>
</dbReference>
<dbReference type="GO" id="GO:0051865">
    <property type="term" value="P:protein autoubiquitination"/>
    <property type="evidence" value="ECO:0007669"/>
    <property type="project" value="UniProtKB-UniRule"/>
</dbReference>
<feature type="region of interest" description="Disordered" evidence="5">
    <location>
        <begin position="560"/>
        <end position="597"/>
    </location>
</feature>
<dbReference type="SUPFAM" id="SSF57850">
    <property type="entry name" value="RING/U-box"/>
    <property type="match status" value="1"/>
</dbReference>
<comment type="function">
    <text evidence="4">E3 ubiquitin-protein ligase that specifically binds poly-ADP-ribosylated proteins and mediates their ubiquitination and subsequent degradation.</text>
</comment>
<dbReference type="GO" id="GO:0061630">
    <property type="term" value="F:ubiquitin protein ligase activity"/>
    <property type="evidence" value="ECO:0007669"/>
    <property type="project" value="UniProtKB-UniRule"/>
</dbReference>
<keyword evidence="1 4" id="KW-0479">Metal-binding</keyword>
<keyword evidence="4" id="KW-0808">Transferase</keyword>
<evidence type="ECO:0000256" key="2">
    <source>
        <dbReference type="ARBA" id="ARBA00022771"/>
    </source>
</evidence>
<feature type="domain" description="WWE" evidence="6">
    <location>
        <begin position="102"/>
        <end position="178"/>
    </location>
</feature>
<dbReference type="GeneID" id="108669796"/>
<evidence type="ECO:0000259" key="6">
    <source>
        <dbReference type="PROSITE" id="PS50918"/>
    </source>
</evidence>
<dbReference type="RefSeq" id="XP_018012695.2">
    <property type="nucleotide sequence ID" value="XM_018157206.2"/>
</dbReference>
<comment type="subcellular location">
    <subcellularLocation>
        <location evidence="4">Cytoplasm</location>
        <location evidence="4">Cytosol</location>
    </subcellularLocation>
</comment>
<comment type="catalytic activity">
    <reaction evidence="4">
        <text>S-ubiquitinyl-[E2 ubiquitin-conjugating enzyme]-L-cysteine + [acceptor protein]-L-lysine = [E2 ubiquitin-conjugating enzyme]-L-cysteine + N(6)-ubiquitinyl-[acceptor protein]-L-lysine.</text>
        <dbReference type="EC" id="2.3.2.27"/>
    </reaction>
</comment>
<keyword evidence="4" id="KW-0963">Cytoplasm</keyword>
<dbReference type="GO" id="GO:0005829">
    <property type="term" value="C:cytosol"/>
    <property type="evidence" value="ECO:0007669"/>
    <property type="project" value="UniProtKB-SubCell"/>
</dbReference>
<feature type="region of interest" description="Disordered" evidence="5">
    <location>
        <begin position="261"/>
        <end position="290"/>
    </location>
</feature>
<evidence type="ECO:0000256" key="5">
    <source>
        <dbReference type="SAM" id="MobiDB-lite"/>
    </source>
</evidence>
<comment type="pathway">
    <text evidence="4">Protein modification; protein ubiquitination.</text>
</comment>
<accession>A0A8B7NGE2</accession>
<dbReference type="PANTHER" id="PTHR13417">
    <property type="entry name" value="E3 UBIQUITIN-PROTEIN LIGASE RNF146"/>
    <property type="match status" value="1"/>
</dbReference>
<name>A0A8B7NGE2_HYAAZ</name>
<evidence type="ECO:0000313" key="8">
    <source>
        <dbReference type="RefSeq" id="XP_018012695.2"/>
    </source>
</evidence>
<keyword evidence="2 4" id="KW-0863">Zinc-finger</keyword>
<organism evidence="7 8">
    <name type="scientific">Hyalella azteca</name>
    <name type="common">Amphipod</name>
    <dbReference type="NCBI Taxonomy" id="294128"/>
    <lineage>
        <taxon>Eukaryota</taxon>
        <taxon>Metazoa</taxon>
        <taxon>Ecdysozoa</taxon>
        <taxon>Arthropoda</taxon>
        <taxon>Crustacea</taxon>
        <taxon>Multicrustacea</taxon>
        <taxon>Malacostraca</taxon>
        <taxon>Eumalacostraca</taxon>
        <taxon>Peracarida</taxon>
        <taxon>Amphipoda</taxon>
        <taxon>Senticaudata</taxon>
        <taxon>Talitrida</taxon>
        <taxon>Talitroidea</taxon>
        <taxon>Hyalellidae</taxon>
        <taxon>Hyalella</taxon>
    </lineage>
</organism>
<sequence>MHGSDGLVSAMAGLDLQGRQPACAATQGGAGDKRPLGQRGDVVLGATACHDSDDEDSRCAVCFLTMVHPVRLPCDHVFCFLCVKPLLRVYPLKVSPNAPTELLTAPTDNRELNYQWFYEGRNGWWQYDARTNKEIEDAYQSEATTCQVLVVGLVFVVDFTRMLQYRIRDPSKRRKIKRDLSDAPMKGIAGISASRLDGREEDVGHHDAHLPRVDEHHMSPPLHHRQHEYQTPHVGAQVSRLDVHGIPPYVHQIDDLDVPQATHHSAHPVHQIPHHSRHPPPYLTDPPTDAPPLRVTHHAEAAGASVGGMGYDEPGRRPLWMGRSGTRQPRSPPVRPPPPTVSSRFTGDLHGDACPSPPVGLPMNQCPWAAPQQHCHPSHSLRGVPSHSRVTERPFHSRVTEGPSQSSDGDQHDMPEEFVLPEDLPDDLSSSQGAVLGVIADSLPRIHLPQLDQRTNCCQCHRCHLMPGCCHLCRQLHSQAQCLDNGICPSFGECPQHCDCPGLSCDCIGPSCKCPRSSCHCPGTSCDCPRPSCDCNRSTRPASEVNLRRHGAHVCCRCSSRHRPAHPPSCRLPTLTPGTDEDPGDEGQAGTDPSLPD</sequence>
<reference evidence="8" key="1">
    <citation type="submission" date="2025-08" db="UniProtKB">
        <authorList>
            <consortium name="RefSeq"/>
        </authorList>
    </citation>
    <scope>IDENTIFICATION</scope>
    <source>
        <tissue evidence="8">Whole organism</tissue>
    </source>
</reference>
<feature type="compositionally biased region" description="Basic and acidic residues" evidence="5">
    <location>
        <begin position="389"/>
        <end position="399"/>
    </location>
</feature>
<feature type="region of interest" description="Disordered" evidence="5">
    <location>
        <begin position="370"/>
        <end position="423"/>
    </location>
</feature>
<dbReference type="SMART" id="SM00678">
    <property type="entry name" value="WWE"/>
    <property type="match status" value="1"/>
</dbReference>
<dbReference type="SUPFAM" id="SSF117839">
    <property type="entry name" value="WWE domain"/>
    <property type="match status" value="1"/>
</dbReference>
<dbReference type="Pfam" id="PF02825">
    <property type="entry name" value="WWE"/>
    <property type="match status" value="1"/>
</dbReference>
<gene>
    <name evidence="8" type="primary">LOC108669796</name>
</gene>
<feature type="region of interest" description="Disordered" evidence="5">
    <location>
        <begin position="305"/>
        <end position="343"/>
    </location>
</feature>
<dbReference type="GO" id="GO:0008270">
    <property type="term" value="F:zinc ion binding"/>
    <property type="evidence" value="ECO:0007669"/>
    <property type="project" value="UniProtKB-UniRule"/>
</dbReference>
<evidence type="ECO:0000313" key="7">
    <source>
        <dbReference type="Proteomes" id="UP000694843"/>
    </source>
</evidence>
<feature type="compositionally biased region" description="Pro residues" evidence="5">
    <location>
        <begin position="330"/>
        <end position="340"/>
    </location>
</feature>
<dbReference type="GO" id="GO:0072572">
    <property type="term" value="F:poly-ADP-D-ribose binding"/>
    <property type="evidence" value="ECO:0007669"/>
    <property type="project" value="UniProtKB-UniRule"/>
</dbReference>
<keyword evidence="7" id="KW-1185">Reference proteome</keyword>
<dbReference type="UniPathway" id="UPA00143"/>
<proteinExistence type="predicted"/>
<dbReference type="PROSITE" id="PS00518">
    <property type="entry name" value="ZF_RING_1"/>
    <property type="match status" value="1"/>
</dbReference>
<dbReference type="PROSITE" id="PS50918">
    <property type="entry name" value="WWE"/>
    <property type="match status" value="1"/>
</dbReference>
<dbReference type="GO" id="GO:0016055">
    <property type="term" value="P:Wnt signaling pathway"/>
    <property type="evidence" value="ECO:0007669"/>
    <property type="project" value="InterPro"/>
</dbReference>
<evidence type="ECO:0000256" key="3">
    <source>
        <dbReference type="ARBA" id="ARBA00022833"/>
    </source>
</evidence>
<dbReference type="EC" id="2.3.2.27" evidence="4"/>
<evidence type="ECO:0000256" key="4">
    <source>
        <dbReference type="RuleBase" id="RU367115"/>
    </source>
</evidence>
<dbReference type="InterPro" id="IPR004170">
    <property type="entry name" value="WWE_dom"/>
</dbReference>
<dbReference type="InterPro" id="IPR017907">
    <property type="entry name" value="Znf_RING_CS"/>
</dbReference>
<dbReference type="OrthoDB" id="10065815at2759"/>
<dbReference type="InterPro" id="IPR033509">
    <property type="entry name" value="RNF146"/>
</dbReference>
<dbReference type="AlphaFoldDB" id="A0A8B7NGE2"/>
<protein>
    <recommendedName>
        <fullName evidence="4">E3 ubiquitin-protein ligase</fullName>
        <ecNumber evidence="4">2.3.2.27</ecNumber>
    </recommendedName>
</protein>
<keyword evidence="4" id="KW-0833">Ubl conjugation pathway</keyword>
<dbReference type="InterPro" id="IPR037197">
    <property type="entry name" value="WWE_dom_sf"/>
</dbReference>
<keyword evidence="3 4" id="KW-0862">Zinc</keyword>
<dbReference type="PANTHER" id="PTHR13417:SF2">
    <property type="entry name" value="E3 UBIQUITIN-PROTEIN LIGASE RNF146"/>
    <property type="match status" value="1"/>
</dbReference>